<evidence type="ECO:0000256" key="1">
    <source>
        <dbReference type="SAM" id="MobiDB-lite"/>
    </source>
</evidence>
<feature type="non-terminal residue" evidence="2">
    <location>
        <position position="1"/>
    </location>
</feature>
<feature type="region of interest" description="Disordered" evidence="1">
    <location>
        <begin position="15"/>
        <end position="51"/>
    </location>
</feature>
<keyword evidence="3" id="KW-1185">Reference proteome</keyword>
<organism evidence="2 3">
    <name type="scientific">Acaulospora morrowiae</name>
    <dbReference type="NCBI Taxonomy" id="94023"/>
    <lineage>
        <taxon>Eukaryota</taxon>
        <taxon>Fungi</taxon>
        <taxon>Fungi incertae sedis</taxon>
        <taxon>Mucoromycota</taxon>
        <taxon>Glomeromycotina</taxon>
        <taxon>Glomeromycetes</taxon>
        <taxon>Diversisporales</taxon>
        <taxon>Acaulosporaceae</taxon>
        <taxon>Acaulospora</taxon>
    </lineage>
</organism>
<sequence>NHPYDANIIKNYDQSFLNELPEPQKKSKKMSQKQKRKDSKEKVKNEKVGNKQKIINVDNIVGEFEEGKN</sequence>
<dbReference type="EMBL" id="CAJVPV010057149">
    <property type="protein sequence ID" value="CAG8786472.1"/>
    <property type="molecule type" value="Genomic_DNA"/>
</dbReference>
<feature type="compositionally biased region" description="Basic residues" evidence="1">
    <location>
        <begin position="26"/>
        <end position="37"/>
    </location>
</feature>
<comment type="caution">
    <text evidence="2">The sequence shown here is derived from an EMBL/GenBank/DDBJ whole genome shotgun (WGS) entry which is preliminary data.</text>
</comment>
<proteinExistence type="predicted"/>
<name>A0A9N9JN62_9GLOM</name>
<dbReference type="Proteomes" id="UP000789342">
    <property type="component" value="Unassembled WGS sequence"/>
</dbReference>
<gene>
    <name evidence="2" type="ORF">AMORRO_LOCUS17771</name>
</gene>
<reference evidence="2" key="1">
    <citation type="submission" date="2021-06" db="EMBL/GenBank/DDBJ databases">
        <authorList>
            <person name="Kallberg Y."/>
            <person name="Tangrot J."/>
            <person name="Rosling A."/>
        </authorList>
    </citation>
    <scope>NUCLEOTIDE SEQUENCE</scope>
    <source>
        <strain evidence="2">CL551</strain>
    </source>
</reference>
<protein>
    <submittedName>
        <fullName evidence="2">12540_t:CDS:1</fullName>
    </submittedName>
</protein>
<accession>A0A9N9JN62</accession>
<evidence type="ECO:0000313" key="3">
    <source>
        <dbReference type="Proteomes" id="UP000789342"/>
    </source>
</evidence>
<feature type="compositionally biased region" description="Basic and acidic residues" evidence="1">
    <location>
        <begin position="38"/>
        <end position="49"/>
    </location>
</feature>
<evidence type="ECO:0000313" key="2">
    <source>
        <dbReference type="EMBL" id="CAG8786472.1"/>
    </source>
</evidence>
<dbReference type="AlphaFoldDB" id="A0A9N9JN62"/>